<sequence length="68" mass="7563">MSKQKKPGNGTNRLPIAIIKHAQGNRLLDPMDAIEGSVATITFEGMEETTITLNWEIKGQDEPRFLPI</sequence>
<comment type="caution">
    <text evidence="1">The sequence shown here is derived from an EMBL/GenBank/DDBJ whole genome shotgun (WGS) entry which is preliminary data.</text>
</comment>
<organism evidence="1 2">
    <name type="scientific">Pseudomonas azerbaijanorientalis</name>
    <dbReference type="NCBI Taxonomy" id="2842350"/>
    <lineage>
        <taxon>Bacteria</taxon>
        <taxon>Pseudomonadati</taxon>
        <taxon>Pseudomonadota</taxon>
        <taxon>Gammaproteobacteria</taxon>
        <taxon>Pseudomonadales</taxon>
        <taxon>Pseudomonadaceae</taxon>
        <taxon>Pseudomonas</taxon>
    </lineage>
</organism>
<dbReference type="EMBL" id="JBJNUY010000012">
    <property type="protein sequence ID" value="MFL9001859.1"/>
    <property type="molecule type" value="Genomic_DNA"/>
</dbReference>
<evidence type="ECO:0000313" key="2">
    <source>
        <dbReference type="Proteomes" id="UP001628646"/>
    </source>
</evidence>
<protein>
    <submittedName>
        <fullName evidence="1">Uncharacterized protein</fullName>
    </submittedName>
</protein>
<accession>A0ABW8WAG4</accession>
<dbReference type="RefSeq" id="WP_407800420.1">
    <property type="nucleotide sequence ID" value="NZ_JBJNUX010000005.1"/>
</dbReference>
<gene>
    <name evidence="1" type="ORF">ACJ8NA_24850</name>
</gene>
<name>A0ABW8WAG4_9PSED</name>
<reference evidence="1 2" key="1">
    <citation type="submission" date="2024-12" db="EMBL/GenBank/DDBJ databases">
        <title>Pseudomonas species isolated from Lotus nodules promote plant growth.</title>
        <authorList>
            <person name="Yu Y.-H."/>
            <person name="Kurtenbach J."/>
            <person name="Crosbie D."/>
            <person name="Brachmann A."/>
            <person name="Marin M."/>
        </authorList>
    </citation>
    <scope>NUCLEOTIDE SEQUENCE [LARGE SCALE GENOMIC DNA]</scope>
    <source>
        <strain evidence="1 2">PLb11B</strain>
    </source>
</reference>
<keyword evidence="2" id="KW-1185">Reference proteome</keyword>
<evidence type="ECO:0000313" key="1">
    <source>
        <dbReference type="EMBL" id="MFL9001859.1"/>
    </source>
</evidence>
<dbReference type="Proteomes" id="UP001628646">
    <property type="component" value="Unassembled WGS sequence"/>
</dbReference>
<proteinExistence type="predicted"/>